<name>A0A068WLU7_ECHGR</name>
<dbReference type="Proteomes" id="UP000492820">
    <property type="component" value="Unassembled WGS sequence"/>
</dbReference>
<evidence type="ECO:0000313" key="2">
    <source>
        <dbReference type="Proteomes" id="UP000492820"/>
    </source>
</evidence>
<dbReference type="EMBL" id="LK028579">
    <property type="protein sequence ID" value="CDS19440.1"/>
    <property type="molecule type" value="Genomic_DNA"/>
</dbReference>
<reference evidence="1" key="2">
    <citation type="submission" date="2014-06" db="EMBL/GenBank/DDBJ databases">
        <authorList>
            <person name="Aslett M."/>
        </authorList>
    </citation>
    <scope>NUCLEOTIDE SEQUENCE</scope>
</reference>
<sequence length="72" mass="8137">MPTGTEVRTFLQSLDLDRKNAVSAEDLLRVLQDNVEGVTLEDMRIFIKSITGKPDALLTENDLHVFLEEMGF</sequence>
<reference evidence="3" key="3">
    <citation type="submission" date="2020-10" db="UniProtKB">
        <authorList>
            <consortium name="WormBaseParasite"/>
        </authorList>
    </citation>
    <scope>IDENTIFICATION</scope>
</reference>
<dbReference type="InterPro" id="IPR011992">
    <property type="entry name" value="EF-hand-dom_pair"/>
</dbReference>
<organism evidence="1">
    <name type="scientific">Echinococcus granulosus</name>
    <name type="common">Hydatid tapeworm</name>
    <dbReference type="NCBI Taxonomy" id="6210"/>
    <lineage>
        <taxon>Eukaryota</taxon>
        <taxon>Metazoa</taxon>
        <taxon>Spiralia</taxon>
        <taxon>Lophotrochozoa</taxon>
        <taxon>Platyhelminthes</taxon>
        <taxon>Cestoda</taxon>
        <taxon>Eucestoda</taxon>
        <taxon>Cyclophyllidea</taxon>
        <taxon>Taeniidae</taxon>
        <taxon>Echinococcus</taxon>
        <taxon>Echinococcus granulosus group</taxon>
    </lineage>
</organism>
<reference evidence="1 2" key="1">
    <citation type="journal article" date="2013" name="Nature">
        <title>The genomes of four tapeworm species reveal adaptations to parasitism.</title>
        <authorList>
            <person name="Tsai I.J."/>
            <person name="Zarowiecki M."/>
            <person name="Holroyd N."/>
            <person name="Garciarrubio A."/>
            <person name="Sanchez-Flores A."/>
            <person name="Brooks K.L."/>
            <person name="Tracey A."/>
            <person name="Bobes R.J."/>
            <person name="Fragoso G."/>
            <person name="Sciutto E."/>
            <person name="Aslett M."/>
            <person name="Beasley H."/>
            <person name="Bennett H.M."/>
            <person name="Cai J."/>
            <person name="Camicia F."/>
            <person name="Clark R."/>
            <person name="Cucher M."/>
            <person name="De Silva N."/>
            <person name="Day T.A."/>
            <person name="Deplazes P."/>
            <person name="Estrada K."/>
            <person name="Fernandez C."/>
            <person name="Holland P.W."/>
            <person name="Hou J."/>
            <person name="Hu S."/>
            <person name="Huckvale T."/>
            <person name="Hung S.S."/>
            <person name="Kamenetzky L."/>
            <person name="Keane J.A."/>
            <person name="Kiss F."/>
            <person name="Koziol U."/>
            <person name="Lambert O."/>
            <person name="Liu K."/>
            <person name="Luo X."/>
            <person name="Luo Y."/>
            <person name="Macchiaroli N."/>
            <person name="Nichol S."/>
            <person name="Paps J."/>
            <person name="Parkinson J."/>
            <person name="Pouchkina-Stantcheva N."/>
            <person name="Riddiford N."/>
            <person name="Rosenzvit M."/>
            <person name="Salinas G."/>
            <person name="Wasmuth J.D."/>
            <person name="Zamanian M."/>
            <person name="Zheng Y."/>
            <person name="Cai X."/>
            <person name="Soberon X."/>
            <person name="Olson P.D."/>
            <person name="Laclette J.P."/>
            <person name="Brehm K."/>
            <person name="Berriman M."/>
            <person name="Garciarrubio A."/>
            <person name="Bobes R.J."/>
            <person name="Fragoso G."/>
            <person name="Sanchez-Flores A."/>
            <person name="Estrada K."/>
            <person name="Cevallos M.A."/>
            <person name="Morett E."/>
            <person name="Gonzalez V."/>
            <person name="Portillo T."/>
            <person name="Ochoa-Leyva A."/>
            <person name="Jose M.V."/>
            <person name="Sciutto E."/>
            <person name="Landa A."/>
            <person name="Jimenez L."/>
            <person name="Valdes V."/>
            <person name="Carrero J.C."/>
            <person name="Larralde C."/>
            <person name="Morales-Montor J."/>
            <person name="Limon-Lason J."/>
            <person name="Soberon X."/>
            <person name="Laclette J.P."/>
        </authorList>
    </citation>
    <scope>NUCLEOTIDE SEQUENCE [LARGE SCALE GENOMIC DNA]</scope>
</reference>
<protein>
    <submittedName>
        <fullName evidence="1 3">Expressed conserved protein</fullName>
    </submittedName>
</protein>
<gene>
    <name evidence="1" type="ORF">EgrG_000474500</name>
</gene>
<dbReference type="AlphaFoldDB" id="A0A068WLU7"/>
<proteinExistence type="predicted"/>
<evidence type="ECO:0000313" key="1">
    <source>
        <dbReference type="EMBL" id="CDS19440.1"/>
    </source>
</evidence>
<evidence type="ECO:0000313" key="3">
    <source>
        <dbReference type="WBParaSite" id="EgrG_000474500"/>
    </source>
</evidence>
<accession>A0A068WLU7</accession>
<dbReference type="SUPFAM" id="SSF47473">
    <property type="entry name" value="EF-hand"/>
    <property type="match status" value="1"/>
</dbReference>
<dbReference type="WBParaSite" id="EgrG_000474500">
    <property type="protein sequence ID" value="EgrG_000474500"/>
    <property type="gene ID" value="EgrG_000474500"/>
</dbReference>